<dbReference type="InterPro" id="IPR058240">
    <property type="entry name" value="rSAM_sf"/>
</dbReference>
<keyword evidence="2" id="KW-0949">S-adenosyl-L-methionine</keyword>
<evidence type="ECO:0000256" key="2">
    <source>
        <dbReference type="RuleBase" id="RU364116"/>
    </source>
</evidence>
<evidence type="ECO:0000313" key="4">
    <source>
        <dbReference type="EMBL" id="QBN18990.1"/>
    </source>
</evidence>
<protein>
    <recommendedName>
        <fullName evidence="2">Heme chaperone HemW</fullName>
    </recommendedName>
</protein>
<dbReference type="InterPro" id="IPR006638">
    <property type="entry name" value="Elp3/MiaA/NifB-like_rSAM"/>
</dbReference>
<keyword evidence="2" id="KW-0963">Cytoplasm</keyword>
<organism evidence="4 5">
    <name type="scientific">Flavobacterium nackdongense</name>
    <dbReference type="NCBI Taxonomy" id="2547394"/>
    <lineage>
        <taxon>Bacteria</taxon>
        <taxon>Pseudomonadati</taxon>
        <taxon>Bacteroidota</taxon>
        <taxon>Flavobacteriia</taxon>
        <taxon>Flavobacteriales</taxon>
        <taxon>Flavobacteriaceae</taxon>
        <taxon>Flavobacterium</taxon>
    </lineage>
</organism>
<accession>A0A4P6YEU9</accession>
<dbReference type="PROSITE" id="PS51918">
    <property type="entry name" value="RADICAL_SAM"/>
    <property type="match status" value="1"/>
</dbReference>
<dbReference type="AlphaFoldDB" id="A0A4P6YEU9"/>
<dbReference type="SUPFAM" id="SSF102114">
    <property type="entry name" value="Radical SAM enzymes"/>
    <property type="match status" value="1"/>
</dbReference>
<dbReference type="OrthoDB" id="9808022at2"/>
<keyword evidence="5" id="KW-1185">Reference proteome</keyword>
<evidence type="ECO:0000259" key="3">
    <source>
        <dbReference type="PROSITE" id="PS51918"/>
    </source>
</evidence>
<dbReference type="SFLD" id="SFLDF00562">
    <property type="entry name" value="HemN-like__clustered_with_heat"/>
    <property type="match status" value="1"/>
</dbReference>
<dbReference type="Pfam" id="PF06969">
    <property type="entry name" value="HemN_C"/>
    <property type="match status" value="1"/>
</dbReference>
<dbReference type="Pfam" id="PF04055">
    <property type="entry name" value="Radical_SAM"/>
    <property type="match status" value="1"/>
</dbReference>
<keyword evidence="2" id="KW-0004">4Fe-4S</keyword>
<dbReference type="InterPro" id="IPR034505">
    <property type="entry name" value="Coproporphyrinogen-III_oxidase"/>
</dbReference>
<sequence>MLYSKYISSFTSSPSGRSGGAIYIHIPFCKQACHYCDFHFSTSMKKKDEMVLALAKEIQMRKNGLLDSARSDKEEMIETIYFGGGTPSTLQIADCRFLIEEVYKNYKVSENPEITLEANPDDLSEDYLIALSKIGINRLSIGIQSFFEDDLTMMNRAHNSAEARKCLEIATQYFDNISLDLIYGIPGMSNEKWKKNIETALSYGIPHISSYALTVEPKTALNKLIQTGKIGKPNDDLAQEHFQILVATLEANGFIHYELSNFGKENYFSKNNSAYWLGKKYIGIGPSAHSYDGISRSWNVSNNAIYLKSLGENKLPNEMEILSKTDRYNEYIMTGLRTIWGVSLDRISDEFGNEYSDYLQKQSQKFINDGLLEIVTSSVPMQSGSIEKILKPTKKGKFLTDGIASDLFFINPI</sequence>
<comment type="subcellular location">
    <subcellularLocation>
        <location evidence="2">Cytoplasm</location>
    </subcellularLocation>
</comment>
<comment type="similarity">
    <text evidence="1">Belongs to the anaerobic coproporphyrinogen-III oxidase family. HemW subfamily.</text>
</comment>
<dbReference type="InterPro" id="IPR004559">
    <property type="entry name" value="HemW-like"/>
</dbReference>
<keyword evidence="2" id="KW-0411">Iron-sulfur</keyword>
<dbReference type="GO" id="GO:0051539">
    <property type="term" value="F:4 iron, 4 sulfur cluster binding"/>
    <property type="evidence" value="ECO:0007669"/>
    <property type="project" value="UniProtKB-UniRule"/>
</dbReference>
<name>A0A4P6YEU9_9FLAO</name>
<dbReference type="GO" id="GO:0005737">
    <property type="term" value="C:cytoplasm"/>
    <property type="evidence" value="ECO:0007669"/>
    <property type="project" value="UniProtKB-SubCell"/>
</dbReference>
<dbReference type="InterPro" id="IPR007197">
    <property type="entry name" value="rSAM"/>
</dbReference>
<dbReference type="Proteomes" id="UP000291124">
    <property type="component" value="Chromosome"/>
</dbReference>
<gene>
    <name evidence="4" type="primary">hemW</name>
    <name evidence="4" type="ORF">E1750_09300</name>
</gene>
<dbReference type="GO" id="GO:0046872">
    <property type="term" value="F:metal ion binding"/>
    <property type="evidence" value="ECO:0007669"/>
    <property type="project" value="UniProtKB-UniRule"/>
</dbReference>
<proteinExistence type="inferred from homology"/>
<feature type="domain" description="Radical SAM core" evidence="3">
    <location>
        <begin position="14"/>
        <end position="255"/>
    </location>
</feature>
<keyword evidence="2" id="KW-0479">Metal-binding</keyword>
<dbReference type="SFLD" id="SFLDG01065">
    <property type="entry name" value="anaerobic_coproporphyrinogen-I"/>
    <property type="match status" value="1"/>
</dbReference>
<evidence type="ECO:0000256" key="1">
    <source>
        <dbReference type="ARBA" id="ARBA00006100"/>
    </source>
</evidence>
<dbReference type="NCBIfam" id="TIGR00539">
    <property type="entry name" value="hemN_rel"/>
    <property type="match status" value="1"/>
</dbReference>
<keyword evidence="2" id="KW-0349">Heme</keyword>
<dbReference type="GO" id="GO:0004109">
    <property type="term" value="F:coproporphyrinogen oxidase activity"/>
    <property type="evidence" value="ECO:0007669"/>
    <property type="project" value="InterPro"/>
</dbReference>
<keyword evidence="2" id="KW-0143">Chaperone</keyword>
<comment type="function">
    <text evidence="2">Probably acts as a heme chaperone, transferring heme to an unknown acceptor. Binds one molecule of heme per monomer, possibly covalently. Binds 1 [4Fe-4S] cluster. The cluster is coordinated with 3 cysteines and an exchangeable S-adenosyl-L-methionine.</text>
</comment>
<dbReference type="EMBL" id="CP037933">
    <property type="protein sequence ID" value="QBN18990.1"/>
    <property type="molecule type" value="Genomic_DNA"/>
</dbReference>
<dbReference type="PANTHER" id="PTHR13932">
    <property type="entry name" value="COPROPORPHYRINIGEN III OXIDASE"/>
    <property type="match status" value="1"/>
</dbReference>
<keyword evidence="2" id="KW-0408">Iron</keyword>
<dbReference type="GO" id="GO:0006779">
    <property type="term" value="P:porphyrin-containing compound biosynthetic process"/>
    <property type="evidence" value="ECO:0007669"/>
    <property type="project" value="InterPro"/>
</dbReference>
<dbReference type="KEGG" id="fnk:E1750_09300"/>
<dbReference type="SFLD" id="SFLDS00029">
    <property type="entry name" value="Radical_SAM"/>
    <property type="match status" value="1"/>
</dbReference>
<dbReference type="PANTHER" id="PTHR13932:SF5">
    <property type="entry name" value="RADICAL S-ADENOSYL METHIONINE DOMAIN-CONTAINING PROTEIN 1, MITOCHONDRIAL"/>
    <property type="match status" value="1"/>
</dbReference>
<evidence type="ECO:0000313" key="5">
    <source>
        <dbReference type="Proteomes" id="UP000291124"/>
    </source>
</evidence>
<dbReference type="Gene3D" id="3.30.750.200">
    <property type="match status" value="1"/>
</dbReference>
<dbReference type="SMART" id="SM00729">
    <property type="entry name" value="Elp3"/>
    <property type="match status" value="1"/>
</dbReference>
<dbReference type="InterPro" id="IPR010723">
    <property type="entry name" value="HemN_C"/>
</dbReference>
<reference evidence="5" key="1">
    <citation type="submission" date="2019-03" db="EMBL/GenBank/DDBJ databases">
        <title>Flavobacterium sp.</title>
        <authorList>
            <person name="Kim H."/>
        </authorList>
    </citation>
    <scope>NUCLEOTIDE SEQUENCE [LARGE SCALE GENOMIC DNA]</scope>
    <source>
        <strain evidence="5">GS13</strain>
    </source>
</reference>
<dbReference type="RefSeq" id="WP_133276511.1">
    <property type="nucleotide sequence ID" value="NZ_CP037933.1"/>
</dbReference>